<dbReference type="Proteomes" id="UP000017559">
    <property type="component" value="Unassembled WGS sequence"/>
</dbReference>
<evidence type="ECO:0000313" key="1">
    <source>
        <dbReference type="EMBL" id="ESK96293.1"/>
    </source>
</evidence>
<dbReference type="EMBL" id="AWSO01000050">
    <property type="protein sequence ID" value="ESK96293.1"/>
    <property type="molecule type" value="Genomic_DNA"/>
</dbReference>
<name>V2XAT2_MONRO</name>
<organism evidence="1 2">
    <name type="scientific">Moniliophthora roreri (strain MCA 2997)</name>
    <name type="common">Cocoa frosty pod rot fungus</name>
    <name type="synonym">Crinipellis roreri</name>
    <dbReference type="NCBI Taxonomy" id="1381753"/>
    <lineage>
        <taxon>Eukaryota</taxon>
        <taxon>Fungi</taxon>
        <taxon>Dikarya</taxon>
        <taxon>Basidiomycota</taxon>
        <taxon>Agaricomycotina</taxon>
        <taxon>Agaricomycetes</taxon>
        <taxon>Agaricomycetidae</taxon>
        <taxon>Agaricales</taxon>
        <taxon>Marasmiineae</taxon>
        <taxon>Marasmiaceae</taxon>
        <taxon>Moniliophthora</taxon>
    </lineage>
</organism>
<accession>V2XAT2</accession>
<sequence length="103" mass="11917">MKEAICEGFSSRLQPSTLWAITTQRLHRLSWNLVLHAYASFLGLDLPCSGPRGYSIESIVLRLLQSYDIYMTRVVADDHDRSFAKFFALLSMEDRRDWLFLSA</sequence>
<proteinExistence type="predicted"/>
<dbReference type="KEGG" id="mrr:Moror_7079"/>
<comment type="caution">
    <text evidence="1">The sequence shown here is derived from an EMBL/GenBank/DDBJ whole genome shotgun (WGS) entry which is preliminary data.</text>
</comment>
<evidence type="ECO:0000313" key="2">
    <source>
        <dbReference type="Proteomes" id="UP000017559"/>
    </source>
</evidence>
<keyword evidence="2" id="KW-1185">Reference proteome</keyword>
<reference evidence="1 2" key="1">
    <citation type="journal article" date="2014" name="BMC Genomics">
        <title>Genome and secretome analysis of the hemibiotrophic fungal pathogen, Moniliophthora roreri, which causes frosty pod rot disease of cacao: mechanisms of the biotrophic and necrotrophic phases.</title>
        <authorList>
            <person name="Meinhardt L.W."/>
            <person name="Costa G.G.L."/>
            <person name="Thomazella D.P.T."/>
            <person name="Teixeira P.J.P.L."/>
            <person name="Carazzolle M.F."/>
            <person name="Schuster S.C."/>
            <person name="Carlson J.E."/>
            <person name="Guiltinan M.J."/>
            <person name="Mieczkowski P."/>
            <person name="Farmer A."/>
            <person name="Ramaraj T."/>
            <person name="Crozier J."/>
            <person name="Davis R.E."/>
            <person name="Shao J."/>
            <person name="Melnick R.L."/>
            <person name="Pereira G.A.G."/>
            <person name="Bailey B.A."/>
        </authorList>
    </citation>
    <scope>NUCLEOTIDE SEQUENCE [LARGE SCALE GENOMIC DNA]</scope>
    <source>
        <strain evidence="1 2">MCA 2997</strain>
    </source>
</reference>
<dbReference type="HOGENOM" id="CLU_2264407_0_0_1"/>
<protein>
    <submittedName>
        <fullName evidence="1">Uncharacterized protein</fullName>
    </submittedName>
</protein>
<dbReference type="AlphaFoldDB" id="V2XAT2"/>
<gene>
    <name evidence="1" type="ORF">Moror_7079</name>
</gene>